<sequence>MVAGNGPPVRGPGARRAVLGARGEEVASAYLRRAGMRILARNWRCPEGELDIVAGDGGTLVVAEVKTRTGLRFGSPLEAVTEPKRRRLRRLARRWQAEHRAWGAPTRIDVVSVLVLPGGRVFVRHHRGVA</sequence>
<accession>A0A853BTN7</accession>
<dbReference type="GO" id="GO:0004519">
    <property type="term" value="F:endonuclease activity"/>
    <property type="evidence" value="ECO:0007669"/>
    <property type="project" value="UniProtKB-KW"/>
</dbReference>
<dbReference type="InterPro" id="IPR011335">
    <property type="entry name" value="Restrct_endonuc-II-like"/>
</dbReference>
<dbReference type="Gene3D" id="3.40.1350.10">
    <property type="match status" value="1"/>
</dbReference>
<gene>
    <name evidence="3" type="ORF">HNR12_004372</name>
</gene>
<proteinExistence type="inferred from homology"/>
<dbReference type="NCBIfam" id="NF009150">
    <property type="entry name" value="PRK12497.1-3"/>
    <property type="match status" value="1"/>
</dbReference>
<dbReference type="EMBL" id="JACCFO010000001">
    <property type="protein sequence ID" value="NYI98095.1"/>
    <property type="molecule type" value="Genomic_DNA"/>
</dbReference>
<comment type="similarity">
    <text evidence="1 2">Belongs to the UPF0102 family.</text>
</comment>
<dbReference type="PANTHER" id="PTHR34039:SF1">
    <property type="entry name" value="UPF0102 PROTEIN YRAN"/>
    <property type="match status" value="1"/>
</dbReference>
<dbReference type="NCBIfam" id="NF009154">
    <property type="entry name" value="PRK12497.3-3"/>
    <property type="match status" value="1"/>
</dbReference>
<dbReference type="Proteomes" id="UP000575985">
    <property type="component" value="Unassembled WGS sequence"/>
</dbReference>
<reference evidence="3 4" key="1">
    <citation type="submission" date="2020-07" db="EMBL/GenBank/DDBJ databases">
        <title>Sequencing the genomes of 1000 actinobacteria strains.</title>
        <authorList>
            <person name="Klenk H.-P."/>
        </authorList>
    </citation>
    <scope>NUCLEOTIDE SEQUENCE [LARGE SCALE GENOMIC DNA]</scope>
    <source>
        <strain evidence="3 4">DSM 45927</strain>
    </source>
</reference>
<keyword evidence="3" id="KW-0255">Endonuclease</keyword>
<evidence type="ECO:0000313" key="4">
    <source>
        <dbReference type="Proteomes" id="UP000575985"/>
    </source>
</evidence>
<evidence type="ECO:0000256" key="2">
    <source>
        <dbReference type="HAMAP-Rule" id="MF_00048"/>
    </source>
</evidence>
<keyword evidence="3" id="KW-0378">Hydrolase</keyword>
<dbReference type="CDD" id="cd20736">
    <property type="entry name" value="PoNe_Nuclease"/>
    <property type="match status" value="1"/>
</dbReference>
<dbReference type="AlphaFoldDB" id="A0A853BTN7"/>
<dbReference type="PANTHER" id="PTHR34039">
    <property type="entry name" value="UPF0102 PROTEIN YRAN"/>
    <property type="match status" value="1"/>
</dbReference>
<dbReference type="GO" id="GO:0003676">
    <property type="term" value="F:nucleic acid binding"/>
    <property type="evidence" value="ECO:0007669"/>
    <property type="project" value="InterPro"/>
</dbReference>
<dbReference type="Pfam" id="PF02021">
    <property type="entry name" value="UPF0102"/>
    <property type="match status" value="1"/>
</dbReference>
<name>A0A853BTN7_9ACTN</name>
<organism evidence="3 4">
    <name type="scientific">Streptomonospora nanhaiensis</name>
    <dbReference type="NCBI Taxonomy" id="1323731"/>
    <lineage>
        <taxon>Bacteria</taxon>
        <taxon>Bacillati</taxon>
        <taxon>Actinomycetota</taxon>
        <taxon>Actinomycetes</taxon>
        <taxon>Streptosporangiales</taxon>
        <taxon>Nocardiopsidaceae</taxon>
        <taxon>Streptomonospora</taxon>
    </lineage>
</organism>
<keyword evidence="4" id="KW-1185">Reference proteome</keyword>
<dbReference type="RefSeq" id="WP_179769309.1">
    <property type="nucleotide sequence ID" value="NZ_JACCFO010000001.1"/>
</dbReference>
<keyword evidence="3" id="KW-0540">Nuclease</keyword>
<dbReference type="HAMAP" id="MF_00048">
    <property type="entry name" value="UPF0102"/>
    <property type="match status" value="1"/>
</dbReference>
<dbReference type="InterPro" id="IPR011856">
    <property type="entry name" value="tRNA_endonuc-like_dom_sf"/>
</dbReference>
<evidence type="ECO:0000313" key="3">
    <source>
        <dbReference type="EMBL" id="NYI98095.1"/>
    </source>
</evidence>
<protein>
    <recommendedName>
        <fullName evidence="2">UPF0102 protein HNR12_004372</fullName>
    </recommendedName>
</protein>
<dbReference type="SUPFAM" id="SSF52980">
    <property type="entry name" value="Restriction endonuclease-like"/>
    <property type="match status" value="1"/>
</dbReference>
<dbReference type="InterPro" id="IPR003509">
    <property type="entry name" value="UPF0102_YraN-like"/>
</dbReference>
<evidence type="ECO:0000256" key="1">
    <source>
        <dbReference type="ARBA" id="ARBA00006738"/>
    </source>
</evidence>
<comment type="caution">
    <text evidence="3">The sequence shown here is derived from an EMBL/GenBank/DDBJ whole genome shotgun (WGS) entry which is preliminary data.</text>
</comment>